<evidence type="ECO:0000313" key="2">
    <source>
        <dbReference type="Proteomes" id="UP001596110"/>
    </source>
</evidence>
<accession>A0ABW0U9N5</accession>
<sequence length="53" mass="6147">MIWKALGDRGFSQYAYEVTDSDLHIILASFDDVDISEIIELFKVFYLIVGLYL</sequence>
<dbReference type="EMBL" id="JBHSOJ010000006">
    <property type="protein sequence ID" value="MFC5630208.1"/>
    <property type="molecule type" value="Genomic_DNA"/>
</dbReference>
<evidence type="ECO:0000313" key="1">
    <source>
        <dbReference type="EMBL" id="MFC5630208.1"/>
    </source>
</evidence>
<reference evidence="2" key="1">
    <citation type="journal article" date="2019" name="Int. J. Syst. Evol. Microbiol.">
        <title>The Global Catalogue of Microorganisms (GCM) 10K type strain sequencing project: providing services to taxonomists for standard genome sequencing and annotation.</title>
        <authorList>
            <consortium name="The Broad Institute Genomics Platform"/>
            <consortium name="The Broad Institute Genome Sequencing Center for Infectious Disease"/>
            <person name="Wu L."/>
            <person name="Ma J."/>
        </authorList>
    </citation>
    <scope>NUCLEOTIDE SEQUENCE [LARGE SCALE GENOMIC DNA]</scope>
    <source>
        <strain evidence="2">DT43</strain>
    </source>
</reference>
<gene>
    <name evidence="1" type="ORF">ACFPQ3_00970</name>
</gene>
<comment type="caution">
    <text evidence="1">The sequence shown here is derived from an EMBL/GenBank/DDBJ whole genome shotgun (WGS) entry which is preliminary data.</text>
</comment>
<name>A0ABW0U9N5_9STRE</name>
<proteinExistence type="predicted"/>
<dbReference type="RefSeq" id="WP_156806435.1">
    <property type="nucleotide sequence ID" value="NZ_JBHSOJ010000006.1"/>
</dbReference>
<protein>
    <submittedName>
        <fullName evidence="1">Uncharacterized protein</fullName>
    </submittedName>
</protein>
<dbReference type="Proteomes" id="UP001596110">
    <property type="component" value="Unassembled WGS sequence"/>
</dbReference>
<organism evidence="1 2">
    <name type="scientific">Streptococcus caledonicus</name>
    <dbReference type="NCBI Taxonomy" id="2614158"/>
    <lineage>
        <taxon>Bacteria</taxon>
        <taxon>Bacillati</taxon>
        <taxon>Bacillota</taxon>
        <taxon>Bacilli</taxon>
        <taxon>Lactobacillales</taxon>
        <taxon>Streptococcaceae</taxon>
        <taxon>Streptococcus</taxon>
    </lineage>
</organism>
<keyword evidence="2" id="KW-1185">Reference proteome</keyword>